<feature type="domain" description="HTH crp-type" evidence="5">
    <location>
        <begin position="154"/>
        <end position="223"/>
    </location>
</feature>
<keyword evidence="7" id="KW-1185">Reference proteome</keyword>
<dbReference type="InterPro" id="IPR000595">
    <property type="entry name" value="cNMP-bd_dom"/>
</dbReference>
<dbReference type="InterPro" id="IPR036388">
    <property type="entry name" value="WH-like_DNA-bd_sf"/>
</dbReference>
<dbReference type="GO" id="GO:0003677">
    <property type="term" value="F:DNA binding"/>
    <property type="evidence" value="ECO:0007669"/>
    <property type="project" value="UniProtKB-KW"/>
</dbReference>
<keyword evidence="3" id="KW-0804">Transcription</keyword>
<dbReference type="GO" id="GO:0003700">
    <property type="term" value="F:DNA-binding transcription factor activity"/>
    <property type="evidence" value="ECO:0007669"/>
    <property type="project" value="TreeGrafter"/>
</dbReference>
<keyword evidence="1" id="KW-0805">Transcription regulation</keyword>
<evidence type="ECO:0000259" key="5">
    <source>
        <dbReference type="PROSITE" id="PS51063"/>
    </source>
</evidence>
<dbReference type="Pfam" id="PF00027">
    <property type="entry name" value="cNMP_binding"/>
    <property type="match status" value="1"/>
</dbReference>
<dbReference type="SUPFAM" id="SSF46785">
    <property type="entry name" value="Winged helix' DNA-binding domain"/>
    <property type="match status" value="1"/>
</dbReference>
<dbReference type="PROSITE" id="PS51063">
    <property type="entry name" value="HTH_CRP_2"/>
    <property type="match status" value="1"/>
</dbReference>
<dbReference type="InterPro" id="IPR018490">
    <property type="entry name" value="cNMP-bd_dom_sf"/>
</dbReference>
<reference evidence="6 7" key="1">
    <citation type="submission" date="2020-04" db="EMBL/GenBank/DDBJ databases">
        <authorList>
            <person name="Basu S."/>
            <person name="Maruthanayagam V."/>
            <person name="Chakraborty S."/>
            <person name="Pramanik A."/>
            <person name="Mukherjee J."/>
            <person name="Brink B."/>
        </authorList>
    </citation>
    <scope>NUCLEOTIDE SEQUENCE [LARGE SCALE GENOMIC DNA]</scope>
    <source>
        <strain evidence="6 7">AP17</strain>
    </source>
</reference>
<dbReference type="Proteomes" id="UP000500857">
    <property type="component" value="Chromosome"/>
</dbReference>
<dbReference type="EMBL" id="CP051167">
    <property type="protein sequence ID" value="QIZ73217.1"/>
    <property type="molecule type" value="Genomic_DNA"/>
</dbReference>
<dbReference type="RefSeq" id="WP_168571363.1">
    <property type="nucleotide sequence ID" value="NZ_CP051167.1"/>
</dbReference>
<dbReference type="SMART" id="SM00100">
    <property type="entry name" value="cNMP"/>
    <property type="match status" value="1"/>
</dbReference>
<dbReference type="InterPro" id="IPR050397">
    <property type="entry name" value="Env_Response_Regulators"/>
</dbReference>
<dbReference type="CDD" id="cd00038">
    <property type="entry name" value="CAP_ED"/>
    <property type="match status" value="1"/>
</dbReference>
<dbReference type="SMART" id="SM00419">
    <property type="entry name" value="HTH_CRP"/>
    <property type="match status" value="1"/>
</dbReference>
<proteinExistence type="predicted"/>
<evidence type="ECO:0000313" key="7">
    <source>
        <dbReference type="Proteomes" id="UP000500857"/>
    </source>
</evidence>
<dbReference type="SUPFAM" id="SSF51206">
    <property type="entry name" value="cAMP-binding domain-like"/>
    <property type="match status" value="1"/>
</dbReference>
<dbReference type="GO" id="GO:0005829">
    <property type="term" value="C:cytosol"/>
    <property type="evidence" value="ECO:0007669"/>
    <property type="project" value="TreeGrafter"/>
</dbReference>
<feature type="domain" description="Cyclic nucleotide-binding" evidence="4">
    <location>
        <begin position="20"/>
        <end position="140"/>
    </location>
</feature>
<dbReference type="PANTHER" id="PTHR24567:SF74">
    <property type="entry name" value="HTH-TYPE TRANSCRIPTIONAL REGULATOR ARCR"/>
    <property type="match status" value="1"/>
</dbReference>
<dbReference type="InterPro" id="IPR014710">
    <property type="entry name" value="RmlC-like_jellyroll"/>
</dbReference>
<evidence type="ECO:0000256" key="3">
    <source>
        <dbReference type="ARBA" id="ARBA00023163"/>
    </source>
</evidence>
<dbReference type="InterPro" id="IPR012318">
    <property type="entry name" value="HTH_CRP"/>
</dbReference>
<dbReference type="AlphaFoldDB" id="A0A6H1U4C3"/>
<dbReference type="KEGG" id="oxy:HCG48_23610"/>
<evidence type="ECO:0000256" key="1">
    <source>
        <dbReference type="ARBA" id="ARBA00023015"/>
    </source>
</evidence>
<gene>
    <name evidence="6" type="ORF">HCG48_23610</name>
</gene>
<evidence type="ECO:0000256" key="2">
    <source>
        <dbReference type="ARBA" id="ARBA00023125"/>
    </source>
</evidence>
<dbReference type="Pfam" id="PF13545">
    <property type="entry name" value="HTH_Crp_2"/>
    <property type="match status" value="1"/>
</dbReference>
<accession>A0A6H1U4C3</accession>
<dbReference type="Gene3D" id="2.60.120.10">
    <property type="entry name" value="Jelly Rolls"/>
    <property type="match status" value="1"/>
</dbReference>
<dbReference type="PROSITE" id="PS50042">
    <property type="entry name" value="CNMP_BINDING_3"/>
    <property type="match status" value="1"/>
</dbReference>
<name>A0A6H1U4C3_9CYAN</name>
<evidence type="ECO:0000259" key="4">
    <source>
        <dbReference type="PROSITE" id="PS50042"/>
    </source>
</evidence>
<dbReference type="Gene3D" id="1.10.10.10">
    <property type="entry name" value="Winged helix-like DNA-binding domain superfamily/Winged helix DNA-binding domain"/>
    <property type="match status" value="1"/>
</dbReference>
<keyword evidence="2" id="KW-0238">DNA-binding</keyword>
<organism evidence="6 7">
    <name type="scientific">Oxynema aestuarii AP17</name>
    <dbReference type="NCBI Taxonomy" id="2064643"/>
    <lineage>
        <taxon>Bacteria</taxon>
        <taxon>Bacillati</taxon>
        <taxon>Cyanobacteriota</taxon>
        <taxon>Cyanophyceae</taxon>
        <taxon>Oscillatoriophycideae</taxon>
        <taxon>Oscillatoriales</taxon>
        <taxon>Oscillatoriaceae</taxon>
        <taxon>Oxynema</taxon>
        <taxon>Oxynema aestuarii</taxon>
    </lineage>
</organism>
<dbReference type="InterPro" id="IPR036390">
    <property type="entry name" value="WH_DNA-bd_sf"/>
</dbReference>
<protein>
    <submittedName>
        <fullName evidence="6">Crp/Fnr family transcriptional regulator</fullName>
    </submittedName>
</protein>
<dbReference type="PANTHER" id="PTHR24567">
    <property type="entry name" value="CRP FAMILY TRANSCRIPTIONAL REGULATORY PROTEIN"/>
    <property type="match status" value="1"/>
</dbReference>
<evidence type="ECO:0000313" key="6">
    <source>
        <dbReference type="EMBL" id="QIZ73217.1"/>
    </source>
</evidence>
<sequence>MKPAESSLAELVQFLATTQLFEGLPLEDIEALAAIAVQKMYRKGEILFWEGDRGIGFFVLIRGRVKVFKQSAEGKEQILGIFATGEHFAEVPAFDGQAFPASSATLEQTHVLFFPRVAFFQLMQDRPTLAMNLLSVFARKLRRFSRAIESLSLKEVPQRLAAYLLYLNESSGDRATMELDITKGQLAAFLGTIPETLSRVFARLVAEGAIAIDGSTITLLNRDRLIALAEGRVKLKS</sequence>